<sequence>MVFFGDFGLRGFFLVEEDKVVPRRDGRAKELGNLPRPIQAGLSSYVSPDMLASVPNPGAMAAAAWYRAAALVIEKKMRDSKS</sequence>
<evidence type="ECO:0000313" key="1">
    <source>
        <dbReference type="EMBL" id="ONK68225.1"/>
    </source>
</evidence>
<dbReference type="AlphaFoldDB" id="A0A5P1EQC8"/>
<evidence type="ECO:0000313" key="2">
    <source>
        <dbReference type="Proteomes" id="UP000243459"/>
    </source>
</evidence>
<dbReference type="Proteomes" id="UP000243459">
    <property type="component" value="Chromosome 5"/>
</dbReference>
<name>A0A5P1EQC8_ASPOF</name>
<gene>
    <name evidence="1" type="ORF">A4U43_C05F9000</name>
</gene>
<keyword evidence="2" id="KW-1185">Reference proteome</keyword>
<dbReference type="EMBL" id="CM007385">
    <property type="protein sequence ID" value="ONK68225.1"/>
    <property type="molecule type" value="Genomic_DNA"/>
</dbReference>
<reference evidence="2" key="1">
    <citation type="journal article" date="2017" name="Nat. Commun.">
        <title>The asparagus genome sheds light on the origin and evolution of a young Y chromosome.</title>
        <authorList>
            <person name="Harkess A."/>
            <person name="Zhou J."/>
            <person name="Xu C."/>
            <person name="Bowers J.E."/>
            <person name="Van der Hulst R."/>
            <person name="Ayyampalayam S."/>
            <person name="Mercati F."/>
            <person name="Riccardi P."/>
            <person name="McKain M.R."/>
            <person name="Kakrana A."/>
            <person name="Tang H."/>
            <person name="Ray J."/>
            <person name="Groenendijk J."/>
            <person name="Arikit S."/>
            <person name="Mathioni S.M."/>
            <person name="Nakano M."/>
            <person name="Shan H."/>
            <person name="Telgmann-Rauber A."/>
            <person name="Kanno A."/>
            <person name="Yue Z."/>
            <person name="Chen H."/>
            <person name="Li W."/>
            <person name="Chen Y."/>
            <person name="Xu X."/>
            <person name="Zhang Y."/>
            <person name="Luo S."/>
            <person name="Chen H."/>
            <person name="Gao J."/>
            <person name="Mao Z."/>
            <person name="Pires J.C."/>
            <person name="Luo M."/>
            <person name="Kudrna D."/>
            <person name="Wing R.A."/>
            <person name="Meyers B.C."/>
            <person name="Yi K."/>
            <person name="Kong H."/>
            <person name="Lavrijsen P."/>
            <person name="Sunseri F."/>
            <person name="Falavigna A."/>
            <person name="Ye Y."/>
            <person name="Leebens-Mack J.H."/>
            <person name="Chen G."/>
        </authorList>
    </citation>
    <scope>NUCLEOTIDE SEQUENCE [LARGE SCALE GENOMIC DNA]</scope>
    <source>
        <strain evidence="2">cv. DH0086</strain>
    </source>
</reference>
<organism evidence="1 2">
    <name type="scientific">Asparagus officinalis</name>
    <name type="common">Garden asparagus</name>
    <dbReference type="NCBI Taxonomy" id="4686"/>
    <lineage>
        <taxon>Eukaryota</taxon>
        <taxon>Viridiplantae</taxon>
        <taxon>Streptophyta</taxon>
        <taxon>Embryophyta</taxon>
        <taxon>Tracheophyta</taxon>
        <taxon>Spermatophyta</taxon>
        <taxon>Magnoliopsida</taxon>
        <taxon>Liliopsida</taxon>
        <taxon>Asparagales</taxon>
        <taxon>Asparagaceae</taxon>
        <taxon>Asparagoideae</taxon>
        <taxon>Asparagus</taxon>
    </lineage>
</organism>
<accession>A0A5P1EQC8</accession>
<proteinExistence type="predicted"/>
<dbReference type="Gramene" id="ONK68225">
    <property type="protein sequence ID" value="ONK68225"/>
    <property type="gene ID" value="A4U43_C05F9000"/>
</dbReference>
<protein>
    <submittedName>
        <fullName evidence="1">Uncharacterized protein</fullName>
    </submittedName>
</protein>